<dbReference type="PANTHER" id="PTHR43807">
    <property type="entry name" value="FI04487P"/>
    <property type="match status" value="1"/>
</dbReference>
<dbReference type="InterPro" id="IPR015424">
    <property type="entry name" value="PyrdxlP-dep_Trfase"/>
</dbReference>
<keyword evidence="3" id="KW-0808">Transferase</keyword>
<sequence length="462" mass="49709">MEPLVAETDIAPPPALALRSSALRRLPGGGTAPTVWSEFGDLARRVDASGAFDGGVANLGQGFPDWAPPQFVKTAARRAASDESPAGHQYARSAGHIPLVHVLARRYSNHIGRDVDALSEVAVTVGATQALLVSLLATLAAGDEVVIPEPFFDLYLGQIKLAEGVARPAPMTVDGDGEWRLTEDVLRGAITRKSRVLVVNSPHNPTGKVFDRDELEMIARVVREENARRERDRVGDEDDALLVIADEVYKYITHDANADHVHFASLPGMRDVTLTVSSAGKTFSATGWQIGWIVGPARLVAPCQTLLPYLQFCAPTPMQAALADCLDEADRPHKGQPSYYAWLRVEYARKRQVLAAALEAACIAPLPSRGGYFVVGDVSSLLPLVPDRYRRPDGDAVAADWAFCQWLAAEHGVVAIPASPFFTDAPERPLVRFAFCKTDAVLAVAAERLAAIAAMCQALPEG</sequence>
<dbReference type="Proteomes" id="UP001363151">
    <property type="component" value="Unassembled WGS sequence"/>
</dbReference>
<evidence type="ECO:0000256" key="1">
    <source>
        <dbReference type="ARBA" id="ARBA00001933"/>
    </source>
</evidence>
<dbReference type="Gene3D" id="3.90.1150.10">
    <property type="entry name" value="Aspartate Aminotransferase, domain 1"/>
    <property type="match status" value="1"/>
</dbReference>
<dbReference type="InterPro" id="IPR015421">
    <property type="entry name" value="PyrdxlP-dep_Trfase_major"/>
</dbReference>
<protein>
    <submittedName>
        <fullName evidence="6">Aminotransferase</fullName>
    </submittedName>
</protein>
<dbReference type="SUPFAM" id="SSF53383">
    <property type="entry name" value="PLP-dependent transferases"/>
    <property type="match status" value="1"/>
</dbReference>
<evidence type="ECO:0000256" key="2">
    <source>
        <dbReference type="ARBA" id="ARBA00022576"/>
    </source>
</evidence>
<feature type="domain" description="Aminotransferase class I/classII large" evidence="5">
    <location>
        <begin position="56"/>
        <end position="449"/>
    </location>
</feature>
<dbReference type="GO" id="GO:0008483">
    <property type="term" value="F:transaminase activity"/>
    <property type="evidence" value="ECO:0007669"/>
    <property type="project" value="UniProtKB-KW"/>
</dbReference>
<comment type="caution">
    <text evidence="6">The sequence shown here is derived from an EMBL/GenBank/DDBJ whole genome shotgun (WGS) entry which is preliminary data.</text>
</comment>
<dbReference type="InterPro" id="IPR004839">
    <property type="entry name" value="Aminotransferase_I/II_large"/>
</dbReference>
<keyword evidence="4" id="KW-0663">Pyridoxal phosphate</keyword>
<proteinExistence type="predicted"/>
<dbReference type="EMBL" id="JBBJCI010000031">
    <property type="protein sequence ID" value="KAK7254361.1"/>
    <property type="molecule type" value="Genomic_DNA"/>
</dbReference>
<dbReference type="PANTHER" id="PTHR43807:SF20">
    <property type="entry name" value="FI04487P"/>
    <property type="match status" value="1"/>
</dbReference>
<dbReference type="InterPro" id="IPR051326">
    <property type="entry name" value="Kynurenine-oxoglutarate_AT"/>
</dbReference>
<accession>A0ABR1GE47</accession>
<dbReference type="Pfam" id="PF00155">
    <property type="entry name" value="Aminotran_1_2"/>
    <property type="match status" value="1"/>
</dbReference>
<dbReference type="InterPro" id="IPR015422">
    <property type="entry name" value="PyrdxlP-dep_Trfase_small"/>
</dbReference>
<evidence type="ECO:0000259" key="5">
    <source>
        <dbReference type="Pfam" id="PF00155"/>
    </source>
</evidence>
<keyword evidence="7" id="KW-1185">Reference proteome</keyword>
<name>A0ABR1GE47_AURAN</name>
<evidence type="ECO:0000256" key="3">
    <source>
        <dbReference type="ARBA" id="ARBA00022679"/>
    </source>
</evidence>
<dbReference type="Gene3D" id="3.40.640.10">
    <property type="entry name" value="Type I PLP-dependent aspartate aminotransferase-like (Major domain)"/>
    <property type="match status" value="1"/>
</dbReference>
<gene>
    <name evidence="6" type="primary">CCBL2</name>
    <name evidence="6" type="ORF">SO694_00009520</name>
</gene>
<evidence type="ECO:0000256" key="4">
    <source>
        <dbReference type="ARBA" id="ARBA00022898"/>
    </source>
</evidence>
<evidence type="ECO:0000313" key="6">
    <source>
        <dbReference type="EMBL" id="KAK7254361.1"/>
    </source>
</evidence>
<reference evidence="6 7" key="1">
    <citation type="submission" date="2024-03" db="EMBL/GenBank/DDBJ databases">
        <title>Aureococcus anophagefferens CCMP1851 and Kratosvirus quantuckense: Draft genome of a second virus-susceptible host strain in the model system.</title>
        <authorList>
            <person name="Chase E."/>
            <person name="Truchon A.R."/>
            <person name="Schepens W."/>
            <person name="Wilhelm S.W."/>
        </authorList>
    </citation>
    <scope>NUCLEOTIDE SEQUENCE [LARGE SCALE GENOMIC DNA]</scope>
    <source>
        <strain evidence="6 7">CCMP1851</strain>
    </source>
</reference>
<keyword evidence="2 6" id="KW-0032">Aminotransferase</keyword>
<dbReference type="CDD" id="cd00609">
    <property type="entry name" value="AAT_like"/>
    <property type="match status" value="1"/>
</dbReference>
<comment type="cofactor">
    <cofactor evidence="1">
        <name>pyridoxal 5'-phosphate</name>
        <dbReference type="ChEBI" id="CHEBI:597326"/>
    </cofactor>
</comment>
<organism evidence="6 7">
    <name type="scientific">Aureococcus anophagefferens</name>
    <name type="common">Harmful bloom alga</name>
    <dbReference type="NCBI Taxonomy" id="44056"/>
    <lineage>
        <taxon>Eukaryota</taxon>
        <taxon>Sar</taxon>
        <taxon>Stramenopiles</taxon>
        <taxon>Ochrophyta</taxon>
        <taxon>Pelagophyceae</taxon>
        <taxon>Pelagomonadales</taxon>
        <taxon>Pelagomonadaceae</taxon>
        <taxon>Aureococcus</taxon>
    </lineage>
</organism>
<evidence type="ECO:0000313" key="7">
    <source>
        <dbReference type="Proteomes" id="UP001363151"/>
    </source>
</evidence>